<dbReference type="AlphaFoldDB" id="A0A182F9Q2"/>
<name>A0A182F9Q2_ANOAL</name>
<proteinExistence type="predicted"/>
<feature type="domain" description="Helitron helicase-like" evidence="1">
    <location>
        <begin position="131"/>
        <end position="199"/>
    </location>
</feature>
<dbReference type="InterPro" id="IPR025476">
    <property type="entry name" value="Helitron_helicase-like"/>
</dbReference>
<accession>A0A182F9Q2</accession>
<sequence>MWITCFCKIYFVGNSNREIDLRCAINRATKSEIIGELQELLQEKMLWFGVSKHVDEIAVAFSRENFETHDIVLKRRNNGKLQRVFETHRSYDALRYPLIFCYSENCYLIKNKMNSNKMITYNHGNLLQKDADNHLIQCRRLYQQYAVDIYVKIEIERLNLIRFNQTKFRSEEYIHLRDAVNLERNVSDIGCLTILPSTNPKWEEPCEYLKPGQTSSVRHQVLLNTESPGMVPSKCSKQYPRPLHSKTVSGNNGYSLYRKKSPEDNGKHITMDVKGNNVIVNYSWIVPYSLLLSKILKVCCNAELCNSVKSIWYICKYIHKGSDMAAFSINAPNANVYII</sequence>
<reference evidence="2" key="2">
    <citation type="submission" date="2022-08" db="UniProtKB">
        <authorList>
            <consortium name="EnsemblMetazoa"/>
        </authorList>
    </citation>
    <scope>IDENTIFICATION</scope>
    <source>
        <strain evidence="2">STECLA/ALBI9_A</strain>
    </source>
</reference>
<reference evidence="2 3" key="1">
    <citation type="journal article" date="2017" name="G3 (Bethesda)">
        <title>The Physical Genome Mapping of Anopheles albimanus Corrected Scaffold Misassemblies and Identified Interarm Rearrangements in Genus Anopheles.</title>
        <authorList>
            <person name="Artemov G.N."/>
            <person name="Peery A.N."/>
            <person name="Jiang X."/>
            <person name="Tu Z."/>
            <person name="Stegniy V.N."/>
            <person name="Sharakhova M.V."/>
            <person name="Sharakhov I.V."/>
        </authorList>
    </citation>
    <scope>NUCLEOTIDE SEQUENCE [LARGE SCALE GENOMIC DNA]</scope>
    <source>
        <strain evidence="2 3">ALBI9_A</strain>
    </source>
</reference>
<dbReference type="EnsemblMetazoa" id="AALB003227-RA">
    <property type="protein sequence ID" value="AALB003227-PA"/>
    <property type="gene ID" value="AALB003227"/>
</dbReference>
<keyword evidence="3" id="KW-1185">Reference proteome</keyword>
<organism evidence="2 3">
    <name type="scientific">Anopheles albimanus</name>
    <name type="common">New world malaria mosquito</name>
    <dbReference type="NCBI Taxonomy" id="7167"/>
    <lineage>
        <taxon>Eukaryota</taxon>
        <taxon>Metazoa</taxon>
        <taxon>Ecdysozoa</taxon>
        <taxon>Arthropoda</taxon>
        <taxon>Hexapoda</taxon>
        <taxon>Insecta</taxon>
        <taxon>Pterygota</taxon>
        <taxon>Neoptera</taxon>
        <taxon>Endopterygota</taxon>
        <taxon>Diptera</taxon>
        <taxon>Nematocera</taxon>
        <taxon>Culicoidea</taxon>
        <taxon>Culicidae</taxon>
        <taxon>Anophelinae</taxon>
        <taxon>Anopheles</taxon>
    </lineage>
</organism>
<evidence type="ECO:0000313" key="3">
    <source>
        <dbReference type="Proteomes" id="UP000069272"/>
    </source>
</evidence>
<evidence type="ECO:0000313" key="2">
    <source>
        <dbReference type="EnsemblMetazoa" id="AALB003227-PA"/>
    </source>
</evidence>
<dbReference type="VEuPathDB" id="VectorBase:AALB003227"/>
<dbReference type="PANTHER" id="PTHR45786">
    <property type="entry name" value="DNA BINDING PROTEIN-LIKE"/>
    <property type="match status" value="1"/>
</dbReference>
<dbReference type="Pfam" id="PF14214">
    <property type="entry name" value="Helitron_like_N"/>
    <property type="match status" value="1"/>
</dbReference>
<dbReference type="STRING" id="7167.A0A182F9Q2"/>
<dbReference type="PANTHER" id="PTHR45786:SF74">
    <property type="entry name" value="ATP-DEPENDENT DNA HELICASE"/>
    <property type="match status" value="1"/>
</dbReference>
<protein>
    <submittedName>
        <fullName evidence="2">Helitron_like_N domain-containing protein</fullName>
    </submittedName>
</protein>
<dbReference type="Proteomes" id="UP000069272">
    <property type="component" value="Chromosome 3L"/>
</dbReference>
<evidence type="ECO:0000259" key="1">
    <source>
        <dbReference type="Pfam" id="PF14214"/>
    </source>
</evidence>